<proteinExistence type="predicted"/>
<reference evidence="1 2" key="1">
    <citation type="submission" date="2020-08" db="EMBL/GenBank/DDBJ databases">
        <title>Bridging the membrane lipid divide: bacteria of the FCB group superphylum have the potential to synthesize archaeal ether lipids.</title>
        <authorList>
            <person name="Villanueva L."/>
            <person name="Von Meijenfeldt F.A.B."/>
            <person name="Westbye A.B."/>
            <person name="Yadav S."/>
            <person name="Hopmans E.C."/>
            <person name="Dutilh B.E."/>
            <person name="Sinninghe Damste J.S."/>
        </authorList>
    </citation>
    <scope>NUCLEOTIDE SEQUENCE [LARGE SCALE GENOMIC DNA]</scope>
    <source>
        <strain evidence="1">NIOZ-UU82</strain>
    </source>
</reference>
<dbReference type="AlphaFoldDB" id="A0A8J6T7M9"/>
<gene>
    <name evidence="1" type="ORF">H8E80_06490</name>
</gene>
<evidence type="ECO:0000313" key="1">
    <source>
        <dbReference type="EMBL" id="MBC8199677.1"/>
    </source>
</evidence>
<dbReference type="EMBL" id="JACNLL010000060">
    <property type="protein sequence ID" value="MBC8199677.1"/>
    <property type="molecule type" value="Genomic_DNA"/>
</dbReference>
<accession>A0A8J6T7M9</accession>
<name>A0A8J6T7M9_9BACT</name>
<evidence type="ECO:0000313" key="2">
    <source>
        <dbReference type="Proteomes" id="UP000603545"/>
    </source>
</evidence>
<dbReference type="Proteomes" id="UP000603545">
    <property type="component" value="Unassembled WGS sequence"/>
</dbReference>
<comment type="caution">
    <text evidence="1">The sequence shown here is derived from an EMBL/GenBank/DDBJ whole genome shotgun (WGS) entry which is preliminary data.</text>
</comment>
<organism evidence="1 2">
    <name type="scientific">Candidatus Desulfaltia bathyphila</name>
    <dbReference type="NCBI Taxonomy" id="2841697"/>
    <lineage>
        <taxon>Bacteria</taxon>
        <taxon>Pseudomonadati</taxon>
        <taxon>Thermodesulfobacteriota</taxon>
        <taxon>Desulfobacteria</taxon>
        <taxon>Desulfobacterales</taxon>
        <taxon>Desulfobacterales incertae sedis</taxon>
        <taxon>Candidatus Desulfaltia</taxon>
    </lineage>
</organism>
<sequence length="98" mass="11851">MKQLTPEDKKKLLSNAFWDKNVDENQLYDFIIGKIETLPFFDKKLIFCRLLSTYDWYTLIKLVPKKLLREALADDVLGRLYPKELKEKYKYAREILFK</sequence>
<protein>
    <submittedName>
        <fullName evidence="1">Uncharacterized protein</fullName>
    </submittedName>
</protein>